<organism evidence="2 3">
    <name type="scientific">Podila verticillata NRRL 6337</name>
    <dbReference type="NCBI Taxonomy" id="1069443"/>
    <lineage>
        <taxon>Eukaryota</taxon>
        <taxon>Fungi</taxon>
        <taxon>Fungi incertae sedis</taxon>
        <taxon>Mucoromycota</taxon>
        <taxon>Mortierellomycotina</taxon>
        <taxon>Mortierellomycetes</taxon>
        <taxon>Mortierellales</taxon>
        <taxon>Mortierellaceae</taxon>
        <taxon>Podila</taxon>
    </lineage>
</organism>
<dbReference type="AlphaFoldDB" id="A0A086TLI5"/>
<dbReference type="EMBL" id="KN042430">
    <property type="protein sequence ID" value="KFH62812.1"/>
    <property type="molecule type" value="Genomic_DNA"/>
</dbReference>
<evidence type="ECO:0000313" key="2">
    <source>
        <dbReference type="EMBL" id="KFH62812.1"/>
    </source>
</evidence>
<name>A0A086TLI5_9FUNG</name>
<sequence>MADMAASQDRNRDIDNRHQDHQQHQASQPSYPEPTSPLTSIKLQLLIMSSDHPPVDPTKRPTGAIDDGASGNPIDALHHLGRCWDRRGIYKNCGS</sequence>
<accession>A0A086TLI5</accession>
<reference evidence="2 3" key="1">
    <citation type="submission" date="2011-02" db="EMBL/GenBank/DDBJ databases">
        <title>The Genome Sequence of Mortierella verticillata NRRL 6337.</title>
        <authorList>
            <consortium name="The Broad Institute Genome Sequencing Platform"/>
            <person name="Russ C."/>
            <person name="Cuomo C."/>
            <person name="Burger G."/>
            <person name="Gray M.W."/>
            <person name="Holland P.W.H."/>
            <person name="King N."/>
            <person name="Lang F.B.F."/>
            <person name="Roger A.J."/>
            <person name="Ruiz-Trillo I."/>
            <person name="Young S.K."/>
            <person name="Zeng Q."/>
            <person name="Gargeya S."/>
            <person name="Alvarado L."/>
            <person name="Berlin A."/>
            <person name="Chapman S.B."/>
            <person name="Chen Z."/>
            <person name="Freedman E."/>
            <person name="Gellesch M."/>
            <person name="Goldberg J."/>
            <person name="Griggs A."/>
            <person name="Gujja S."/>
            <person name="Heilman E."/>
            <person name="Heiman D."/>
            <person name="Howarth C."/>
            <person name="Mehta T."/>
            <person name="Neiman D."/>
            <person name="Pearson M."/>
            <person name="Roberts A."/>
            <person name="Saif S."/>
            <person name="Shea T."/>
            <person name="Shenoy N."/>
            <person name="Sisk P."/>
            <person name="Stolte C."/>
            <person name="Sykes S."/>
            <person name="White J."/>
            <person name="Yandava C."/>
            <person name="Haas B."/>
            <person name="Nusbaum C."/>
            <person name="Birren B."/>
        </authorList>
    </citation>
    <scope>NUCLEOTIDE SEQUENCE [LARGE SCALE GENOMIC DNA]</scope>
    <source>
        <strain evidence="2 3">NRRL 6337</strain>
    </source>
</reference>
<feature type="region of interest" description="Disordered" evidence="1">
    <location>
        <begin position="1"/>
        <end position="37"/>
    </location>
</feature>
<protein>
    <submittedName>
        <fullName evidence="2">Uncharacterized protein</fullName>
    </submittedName>
</protein>
<proteinExistence type="predicted"/>
<dbReference type="Proteomes" id="UP000243308">
    <property type="component" value="Unassembled WGS sequence"/>
</dbReference>
<keyword evidence="3" id="KW-1185">Reference proteome</keyword>
<feature type="compositionally biased region" description="Basic and acidic residues" evidence="1">
    <location>
        <begin position="9"/>
        <end position="23"/>
    </location>
</feature>
<evidence type="ECO:0000256" key="1">
    <source>
        <dbReference type="SAM" id="MobiDB-lite"/>
    </source>
</evidence>
<feature type="region of interest" description="Disordered" evidence="1">
    <location>
        <begin position="50"/>
        <end position="71"/>
    </location>
</feature>
<gene>
    <name evidence="2" type="ORF">MVEG_11338</name>
</gene>
<evidence type="ECO:0000313" key="3">
    <source>
        <dbReference type="Proteomes" id="UP000243308"/>
    </source>
</evidence>